<name>A0ABQ8T9L5_PERAM</name>
<feature type="transmembrane region" description="Helical" evidence="5">
    <location>
        <begin position="469"/>
        <end position="489"/>
    </location>
</feature>
<feature type="transmembrane region" description="Helical" evidence="5">
    <location>
        <begin position="64"/>
        <end position="84"/>
    </location>
</feature>
<feature type="transmembrane region" description="Helical" evidence="5">
    <location>
        <begin position="240"/>
        <end position="260"/>
    </location>
</feature>
<comment type="caution">
    <text evidence="7">The sequence shown here is derived from an EMBL/GenBank/DDBJ whole genome shotgun (WGS) entry which is preliminary data.</text>
</comment>
<feature type="domain" description="Cationic amino acid transporter C-terminal" evidence="6">
    <location>
        <begin position="532"/>
        <end position="570"/>
    </location>
</feature>
<evidence type="ECO:0000259" key="6">
    <source>
        <dbReference type="Pfam" id="PF13906"/>
    </source>
</evidence>
<dbReference type="EMBL" id="JAJSOF020000013">
    <property type="protein sequence ID" value="KAJ4442791.1"/>
    <property type="molecule type" value="Genomic_DNA"/>
</dbReference>
<evidence type="ECO:0000256" key="2">
    <source>
        <dbReference type="ARBA" id="ARBA00022692"/>
    </source>
</evidence>
<dbReference type="InterPro" id="IPR002293">
    <property type="entry name" value="AA/rel_permease1"/>
</dbReference>
<feature type="transmembrane region" description="Helical" evidence="5">
    <location>
        <begin position="96"/>
        <end position="117"/>
    </location>
</feature>
<evidence type="ECO:0000313" key="8">
    <source>
        <dbReference type="Proteomes" id="UP001148838"/>
    </source>
</evidence>
<dbReference type="PIRSF" id="PIRSF006060">
    <property type="entry name" value="AA_transporter"/>
    <property type="match status" value="1"/>
</dbReference>
<keyword evidence="2 5" id="KW-0812">Transmembrane</keyword>
<gene>
    <name evidence="7" type="ORF">ANN_04384</name>
</gene>
<feature type="transmembrane region" description="Helical" evidence="5">
    <location>
        <begin position="377"/>
        <end position="398"/>
    </location>
</feature>
<keyword evidence="3 5" id="KW-1133">Transmembrane helix</keyword>
<feature type="transmembrane region" description="Helical" evidence="5">
    <location>
        <begin position="330"/>
        <end position="356"/>
    </location>
</feature>
<dbReference type="Proteomes" id="UP001148838">
    <property type="component" value="Unassembled WGS sequence"/>
</dbReference>
<dbReference type="InterPro" id="IPR029485">
    <property type="entry name" value="CAT_C"/>
</dbReference>
<evidence type="ECO:0000256" key="1">
    <source>
        <dbReference type="ARBA" id="ARBA00004141"/>
    </source>
</evidence>
<proteinExistence type="predicted"/>
<dbReference type="PANTHER" id="PTHR43243:SF105">
    <property type="entry name" value="CATIONIC AMINO ACID TRANSPORTER C-TERMINAL DOMAIN-CONTAINING PROTEIN"/>
    <property type="match status" value="1"/>
</dbReference>
<feature type="transmembrane region" description="Helical" evidence="5">
    <location>
        <begin position="532"/>
        <end position="553"/>
    </location>
</feature>
<dbReference type="Pfam" id="PF13520">
    <property type="entry name" value="AA_permease_2"/>
    <property type="match status" value="1"/>
</dbReference>
<dbReference type="PANTHER" id="PTHR43243">
    <property type="entry name" value="INNER MEMBRANE TRANSPORTER YGJI-RELATED"/>
    <property type="match status" value="1"/>
</dbReference>
<dbReference type="Pfam" id="PF13906">
    <property type="entry name" value="AA_permease_C"/>
    <property type="match status" value="1"/>
</dbReference>
<feature type="transmembrane region" description="Helical" evidence="5">
    <location>
        <begin position="404"/>
        <end position="423"/>
    </location>
</feature>
<evidence type="ECO:0000313" key="7">
    <source>
        <dbReference type="EMBL" id="KAJ4442791.1"/>
    </source>
</evidence>
<feature type="transmembrane region" description="Helical" evidence="5">
    <location>
        <begin position="191"/>
        <end position="212"/>
    </location>
</feature>
<keyword evidence="8" id="KW-1185">Reference proteome</keyword>
<evidence type="ECO:0000256" key="3">
    <source>
        <dbReference type="ARBA" id="ARBA00022989"/>
    </source>
</evidence>
<comment type="subcellular location">
    <subcellularLocation>
        <location evidence="1">Membrane</location>
        <topology evidence="1">Multi-pass membrane protein</topology>
    </subcellularLocation>
</comment>
<feature type="transmembrane region" description="Helical" evidence="5">
    <location>
        <begin position="501"/>
        <end position="520"/>
    </location>
</feature>
<organism evidence="7 8">
    <name type="scientific">Periplaneta americana</name>
    <name type="common">American cockroach</name>
    <name type="synonym">Blatta americana</name>
    <dbReference type="NCBI Taxonomy" id="6978"/>
    <lineage>
        <taxon>Eukaryota</taxon>
        <taxon>Metazoa</taxon>
        <taxon>Ecdysozoa</taxon>
        <taxon>Arthropoda</taxon>
        <taxon>Hexapoda</taxon>
        <taxon>Insecta</taxon>
        <taxon>Pterygota</taxon>
        <taxon>Neoptera</taxon>
        <taxon>Polyneoptera</taxon>
        <taxon>Dictyoptera</taxon>
        <taxon>Blattodea</taxon>
        <taxon>Blattoidea</taxon>
        <taxon>Blattidae</taxon>
        <taxon>Blattinae</taxon>
        <taxon>Periplaneta</taxon>
    </lineage>
</organism>
<evidence type="ECO:0000256" key="4">
    <source>
        <dbReference type="ARBA" id="ARBA00023136"/>
    </source>
</evidence>
<feature type="transmembrane region" description="Helical" evidence="5">
    <location>
        <begin position="281"/>
        <end position="310"/>
    </location>
</feature>
<accession>A0ABQ8T9L5</accession>
<feature type="transmembrane region" description="Helical" evidence="5">
    <location>
        <begin position="31"/>
        <end position="52"/>
    </location>
</feature>
<keyword evidence="4 5" id="KW-0472">Membrane</keyword>
<reference evidence="7 8" key="1">
    <citation type="journal article" date="2022" name="Allergy">
        <title>Genome assembly and annotation of Periplaneta americana reveal a comprehensive cockroach allergen profile.</title>
        <authorList>
            <person name="Wang L."/>
            <person name="Xiong Q."/>
            <person name="Saelim N."/>
            <person name="Wang L."/>
            <person name="Nong W."/>
            <person name="Wan A.T."/>
            <person name="Shi M."/>
            <person name="Liu X."/>
            <person name="Cao Q."/>
            <person name="Hui J.H.L."/>
            <person name="Sookrung N."/>
            <person name="Leung T.F."/>
            <person name="Tungtrongchitr A."/>
            <person name="Tsui S.K.W."/>
        </authorList>
    </citation>
    <scope>NUCLEOTIDE SEQUENCE [LARGE SCALE GENOMIC DNA]</scope>
    <source>
        <strain evidence="7">PWHHKU_190912</strain>
    </source>
</reference>
<feature type="transmembrane region" description="Helical" evidence="5">
    <location>
        <begin position="165"/>
        <end position="184"/>
    </location>
</feature>
<protein>
    <recommendedName>
        <fullName evidence="6">Cationic amino acid transporter C-terminal domain-containing protein</fullName>
    </recommendedName>
</protein>
<sequence>MSALIRFVKKLNKKKVFQTSTMTETKLARKLNALDLTALGVGSTLGVGLYVLAGSVSKSTAGPAVILSFLLAAIASVFAGLCYAEFGARVPRAGSAYVYSYVCVGELVAFIIGWNLILEYAIGAASVARGVSAYVDGLADGAMKNAFNESMPMHIEVLSMKFAEYPDFFACGMTLIFVVALAFGAKESSTINNLFTFLNIGVVLYVIVTGAFKADGDNWAIPKEELPSNEDGGVFGEGGFFPYGVSGMISGAATCFYGFVGFDCVATTGEEAKNPQKAIPIAIIASLTIIFLAYFGVSSVLTLMLPYYAQDADSPIPSAFEAVGWPVAKWIVSIGAIFGLLTSLFGALFPLPRVIYAMSSDGLLFRSLGKVSERFKTPVFGTLIAGLLTALMTLIFDLEELVDMMSIGTLMAYSIVAACVLLLRYQKTDEDIDIEPVPADSTFRNVKRILLQIFNIQKLTIPISVSGKIVSWNVLIYFAACLALTACVANAEDAIVNEDALAISGVVIFGIIALLSLLSIARQPSSRKKLSFKVPFVPLLPGLSILINVYLMMMLNVGTWKRFGIWMAIGKSFLQFELLI</sequence>
<evidence type="ECO:0000256" key="5">
    <source>
        <dbReference type="SAM" id="Phobius"/>
    </source>
</evidence>
<dbReference type="Gene3D" id="1.20.1740.10">
    <property type="entry name" value="Amino acid/polyamine transporter I"/>
    <property type="match status" value="1"/>
</dbReference>